<evidence type="ECO:0000313" key="10">
    <source>
        <dbReference type="EMBL" id="PVV02852.1"/>
    </source>
</evidence>
<keyword evidence="11" id="KW-1185">Reference proteome</keyword>
<proteinExistence type="inferred from homology"/>
<dbReference type="PROSITE" id="PS00107">
    <property type="entry name" value="PROTEIN_KINASE_ATP"/>
    <property type="match status" value="1"/>
</dbReference>
<name>A0A2T9ZE78_9FUNG</name>
<feature type="region of interest" description="Disordered" evidence="8">
    <location>
        <begin position="646"/>
        <end position="693"/>
    </location>
</feature>
<evidence type="ECO:0000313" key="11">
    <source>
        <dbReference type="Proteomes" id="UP000245609"/>
    </source>
</evidence>
<dbReference type="SUPFAM" id="SSF56112">
    <property type="entry name" value="Protein kinase-like (PK-like)"/>
    <property type="match status" value="1"/>
</dbReference>
<keyword evidence="6 7" id="KW-0067">ATP-binding</keyword>
<evidence type="ECO:0000256" key="7">
    <source>
        <dbReference type="PROSITE-ProRule" id="PRU10141"/>
    </source>
</evidence>
<evidence type="ECO:0000256" key="2">
    <source>
        <dbReference type="ARBA" id="ARBA00022527"/>
    </source>
</evidence>
<feature type="domain" description="Protein kinase" evidence="9">
    <location>
        <begin position="239"/>
        <end position="515"/>
    </location>
</feature>
<feature type="compositionally biased region" description="Basic and acidic residues" evidence="8">
    <location>
        <begin position="158"/>
        <end position="167"/>
    </location>
</feature>
<comment type="similarity">
    <text evidence="1">Belongs to the protein kinase superfamily. CAMK Ser/Thr protein kinase family. NIM1 subfamily.</text>
</comment>
<keyword evidence="5" id="KW-0418">Kinase</keyword>
<evidence type="ECO:0000256" key="1">
    <source>
        <dbReference type="ARBA" id="ARBA00010791"/>
    </source>
</evidence>
<feature type="binding site" evidence="7">
    <location>
        <position position="268"/>
    </location>
    <ligand>
        <name>ATP</name>
        <dbReference type="ChEBI" id="CHEBI:30616"/>
    </ligand>
</feature>
<dbReference type="PROSITE" id="PS50011">
    <property type="entry name" value="PROTEIN_KINASE_DOM"/>
    <property type="match status" value="1"/>
</dbReference>
<dbReference type="InterPro" id="IPR017441">
    <property type="entry name" value="Protein_kinase_ATP_BS"/>
</dbReference>
<evidence type="ECO:0000256" key="6">
    <source>
        <dbReference type="ARBA" id="ARBA00022840"/>
    </source>
</evidence>
<sequence length="932" mass="106824">MIAIPSMNVPQKHSTKYRSSIKLPVLDDNISDSPGYNNFSSKSQVSPMDFQYSRTLVNQPSVVYDDYPVAGNPQYDGRSKQTSANNKYKGFQNPNFLGSNLSQKFSAHNRLDSFENLEDPFSRPHWRKKAYHNNSAKPLPSHNSPTSKSHFAQHKNSKSWDKNHKDTFLNTNHSDTTDSKLHNDNLSAYGAEKGTENTLTENSPSFQAEAYHIPDYVNQDNLPFKVGTNIYDSENDIEYKLLNVLGEGSYAVVYLARNLRDDSLRALKCLSSFTLSESQLKLQKSEIELHKFVSGGNKHIVNLYYTFNLSGWTFLVMELVTGSDLYDHIVKHPSFGVSNTKQHHYLEAIRLFEQMIEAVSHLHSLRVYHRDLKPENFIIDPNGNLKLTDFGLATTECSSTEFEFGSKPYMSYENRNGGINQDDVTIYGYNETYSPRLSDVWALGVLLLNLLFAECPWQDPCTESCFRFCDFLRGGSRFLTKTFGRLPKKVADFLVNNVFCPERQRCNVLTLKMWVSDLKACLESELGNTSVPNTRTGPIAVPQPSAWHNKKKMSPFPKFDAQSHNYNRDARHNRVDQFKHGNHKGSPVASKYESQDVFNSVPCSVPADVFTNVVSRTKAVAVNYAMPRENYYPKHNFDALFPEKKAQKGKINNSSSEESNSHQQNDNRSCRIKSKNYQTPNAGNHHYYSRKPDPFSEVQYSSSYIPNSGLCFSSKNDYSHDQNKHWENKKLSHLTSARNYDNHGYKNRTPAVCLDQGQGQAHHTTRPRNNGYRKNTLSFLPDFETSGDLFEDDFFSFDDRNWKKDSFYQQSKYSQSNRYNISSSFMNSANILNSKNSPTSGGNNVSWRLSQTPQLENSKNYSNKSAMQQLSKQKHPNGSYDFYAKKSHSRHPKEQDFDVLDISNKFGKMSVENRTQQNQKDDYHYTDLFEME</sequence>
<evidence type="ECO:0000259" key="9">
    <source>
        <dbReference type="PROSITE" id="PS50011"/>
    </source>
</evidence>
<dbReference type="Pfam" id="PF00069">
    <property type="entry name" value="Pkinase"/>
    <property type="match status" value="1"/>
</dbReference>
<keyword evidence="4 7" id="KW-0547">Nucleotide-binding</keyword>
<dbReference type="AlphaFoldDB" id="A0A2T9ZE78"/>
<dbReference type="InterPro" id="IPR000719">
    <property type="entry name" value="Prot_kinase_dom"/>
</dbReference>
<dbReference type="Gene3D" id="1.10.510.10">
    <property type="entry name" value="Transferase(Phosphotransferase) domain 1"/>
    <property type="match status" value="1"/>
</dbReference>
<protein>
    <recommendedName>
        <fullName evidence="9">Protein kinase domain-containing protein</fullName>
    </recommendedName>
</protein>
<dbReference type="EMBL" id="MBFS01000312">
    <property type="protein sequence ID" value="PVV02852.1"/>
    <property type="molecule type" value="Genomic_DNA"/>
</dbReference>
<keyword evidence="3" id="KW-0808">Transferase</keyword>
<evidence type="ECO:0000256" key="4">
    <source>
        <dbReference type="ARBA" id="ARBA00022741"/>
    </source>
</evidence>
<dbReference type="STRING" id="133381.A0A2T9ZE78"/>
<dbReference type="InterPro" id="IPR008271">
    <property type="entry name" value="Ser/Thr_kinase_AS"/>
</dbReference>
<dbReference type="PANTHER" id="PTHR24346">
    <property type="entry name" value="MAP/MICROTUBULE AFFINITY-REGULATING KINASE"/>
    <property type="match status" value="1"/>
</dbReference>
<feature type="compositionally biased region" description="Polar residues" evidence="8">
    <location>
        <begin position="132"/>
        <end position="150"/>
    </location>
</feature>
<dbReference type="PANTHER" id="PTHR24346:SF82">
    <property type="entry name" value="KP78A-RELATED"/>
    <property type="match status" value="1"/>
</dbReference>
<comment type="caution">
    <text evidence="10">The sequence shown here is derived from an EMBL/GenBank/DDBJ whole genome shotgun (WGS) entry which is preliminary data.</text>
</comment>
<organism evidence="10 11">
    <name type="scientific">Smittium megazygosporum</name>
    <dbReference type="NCBI Taxonomy" id="133381"/>
    <lineage>
        <taxon>Eukaryota</taxon>
        <taxon>Fungi</taxon>
        <taxon>Fungi incertae sedis</taxon>
        <taxon>Zoopagomycota</taxon>
        <taxon>Kickxellomycotina</taxon>
        <taxon>Harpellomycetes</taxon>
        <taxon>Harpellales</taxon>
        <taxon>Legeriomycetaceae</taxon>
        <taxon>Smittium</taxon>
    </lineage>
</organism>
<feature type="region of interest" description="Disordered" evidence="8">
    <location>
        <begin position="855"/>
        <end position="895"/>
    </location>
</feature>
<dbReference type="PROSITE" id="PS00108">
    <property type="entry name" value="PROTEIN_KINASE_ST"/>
    <property type="match status" value="1"/>
</dbReference>
<accession>A0A2T9ZE78</accession>
<dbReference type="Proteomes" id="UP000245609">
    <property type="component" value="Unassembled WGS sequence"/>
</dbReference>
<evidence type="ECO:0000256" key="5">
    <source>
        <dbReference type="ARBA" id="ARBA00022777"/>
    </source>
</evidence>
<keyword evidence="2" id="KW-0723">Serine/threonine-protein kinase</keyword>
<feature type="compositionally biased region" description="Polar residues" evidence="8">
    <location>
        <begin position="855"/>
        <end position="871"/>
    </location>
</feature>
<dbReference type="InterPro" id="IPR011009">
    <property type="entry name" value="Kinase-like_dom_sf"/>
</dbReference>
<dbReference type="GO" id="GO:0035556">
    <property type="term" value="P:intracellular signal transduction"/>
    <property type="evidence" value="ECO:0007669"/>
    <property type="project" value="TreeGrafter"/>
</dbReference>
<dbReference type="GO" id="GO:0004674">
    <property type="term" value="F:protein serine/threonine kinase activity"/>
    <property type="evidence" value="ECO:0007669"/>
    <property type="project" value="UniProtKB-KW"/>
</dbReference>
<feature type="region of interest" description="Disordered" evidence="8">
    <location>
        <begin position="132"/>
        <end position="185"/>
    </location>
</feature>
<dbReference type="GO" id="GO:0005524">
    <property type="term" value="F:ATP binding"/>
    <property type="evidence" value="ECO:0007669"/>
    <property type="project" value="UniProtKB-UniRule"/>
</dbReference>
<evidence type="ECO:0000256" key="3">
    <source>
        <dbReference type="ARBA" id="ARBA00022679"/>
    </source>
</evidence>
<evidence type="ECO:0000256" key="8">
    <source>
        <dbReference type="SAM" id="MobiDB-lite"/>
    </source>
</evidence>
<dbReference type="OrthoDB" id="541276at2759"/>
<dbReference type="SMART" id="SM00220">
    <property type="entry name" value="S_TKc"/>
    <property type="match status" value="1"/>
</dbReference>
<dbReference type="GO" id="GO:0005737">
    <property type="term" value="C:cytoplasm"/>
    <property type="evidence" value="ECO:0007669"/>
    <property type="project" value="TreeGrafter"/>
</dbReference>
<gene>
    <name evidence="10" type="ORF">BB560_002686</name>
</gene>
<reference evidence="10 11" key="1">
    <citation type="journal article" date="2018" name="MBio">
        <title>Comparative Genomics Reveals the Core Gene Toolbox for the Fungus-Insect Symbiosis.</title>
        <authorList>
            <person name="Wang Y."/>
            <person name="Stata M."/>
            <person name="Wang W."/>
            <person name="Stajich J.E."/>
            <person name="White M.M."/>
            <person name="Moncalvo J.M."/>
        </authorList>
    </citation>
    <scope>NUCLEOTIDE SEQUENCE [LARGE SCALE GENOMIC DNA]</scope>
    <source>
        <strain evidence="10 11">SC-DP-2</strain>
    </source>
</reference>